<evidence type="ECO:0000313" key="3">
    <source>
        <dbReference type="Proteomes" id="UP000605846"/>
    </source>
</evidence>
<evidence type="ECO:0000256" key="1">
    <source>
        <dbReference type="ARBA" id="ARBA00022468"/>
    </source>
</evidence>
<dbReference type="PANTHER" id="PTHR20913:SF7">
    <property type="entry name" value="RE60063P"/>
    <property type="match status" value="1"/>
</dbReference>
<comment type="caution">
    <text evidence="2">The sequence shown here is derived from an EMBL/GenBank/DDBJ whole genome shotgun (WGS) entry which is preliminary data.</text>
</comment>
<organism evidence="2 3">
    <name type="scientific">Apophysomyces ossiformis</name>
    <dbReference type="NCBI Taxonomy" id="679940"/>
    <lineage>
        <taxon>Eukaryota</taxon>
        <taxon>Fungi</taxon>
        <taxon>Fungi incertae sedis</taxon>
        <taxon>Mucoromycota</taxon>
        <taxon>Mucoromycotina</taxon>
        <taxon>Mucoromycetes</taxon>
        <taxon>Mucorales</taxon>
        <taxon>Mucorineae</taxon>
        <taxon>Mucoraceae</taxon>
        <taxon>Apophysomyces</taxon>
    </lineage>
</organism>
<dbReference type="GO" id="GO:0005096">
    <property type="term" value="F:GTPase activator activity"/>
    <property type="evidence" value="ECO:0007669"/>
    <property type="project" value="UniProtKB-KW"/>
</dbReference>
<dbReference type="Proteomes" id="UP000605846">
    <property type="component" value="Unassembled WGS sequence"/>
</dbReference>
<dbReference type="OrthoDB" id="206700at2759"/>
<dbReference type="PANTHER" id="PTHR20913">
    <property type="entry name" value="TBC1 DOMAIN FAMILY MEMBER 20/GTPASE"/>
    <property type="match status" value="1"/>
</dbReference>
<dbReference type="EMBL" id="JABAYA010000201">
    <property type="protein sequence ID" value="KAF7722314.1"/>
    <property type="molecule type" value="Genomic_DNA"/>
</dbReference>
<dbReference type="AlphaFoldDB" id="A0A8H7BI17"/>
<gene>
    <name evidence="2" type="ORF">EC973_003438</name>
</gene>
<sequence length="261" mass="29936">MKNLRPVLLSCGNDLDTIKKAPLTEKHKDESQVLLDVVRSFNSYPRISDERKESLQSELNLVIVDVLRRYPGLHYYQLSRLFDLFLCSNPLMPLYFSAALVLSQRDQILQQECETSVLHSFLIKLPQKEALQIESLISKALELEEKYPPLQLQTQSNIGLDKVSTVNTYETLWVRAVENGQLGQSTEEARMILAMKPEEREPIQIITKSESKRPLEILQRLKSLYQKDTSFWTALALGAGMGTMLLLLSNNELVREWITAE</sequence>
<dbReference type="InterPro" id="IPR035969">
    <property type="entry name" value="Rab-GAP_TBC_sf"/>
</dbReference>
<dbReference type="GO" id="GO:0006888">
    <property type="term" value="P:endoplasmic reticulum to Golgi vesicle-mediated transport"/>
    <property type="evidence" value="ECO:0007669"/>
    <property type="project" value="TreeGrafter"/>
</dbReference>
<keyword evidence="1" id="KW-0343">GTPase activation</keyword>
<proteinExistence type="predicted"/>
<protein>
    <submittedName>
        <fullName evidence="2">Uncharacterized protein</fullName>
    </submittedName>
</protein>
<dbReference type="Gene3D" id="1.10.472.80">
    <property type="entry name" value="Ypt/Rab-GAP domain of gyp1p, domain 3"/>
    <property type="match status" value="1"/>
</dbReference>
<dbReference type="SUPFAM" id="SSF47923">
    <property type="entry name" value="Ypt/Rab-GAP domain of gyp1p"/>
    <property type="match status" value="1"/>
</dbReference>
<accession>A0A8H7BI17</accession>
<evidence type="ECO:0000313" key="2">
    <source>
        <dbReference type="EMBL" id="KAF7722314.1"/>
    </source>
</evidence>
<dbReference type="GO" id="GO:0005789">
    <property type="term" value="C:endoplasmic reticulum membrane"/>
    <property type="evidence" value="ECO:0007669"/>
    <property type="project" value="TreeGrafter"/>
</dbReference>
<reference evidence="2" key="1">
    <citation type="submission" date="2020-01" db="EMBL/GenBank/DDBJ databases">
        <title>Genome Sequencing of Three Apophysomyces-Like Fungal Strains Confirms a Novel Fungal Genus in the Mucoromycota with divergent Burkholderia-like Endosymbiotic Bacteria.</title>
        <authorList>
            <person name="Stajich J.E."/>
            <person name="Macias A.M."/>
            <person name="Carter-House D."/>
            <person name="Lovett B."/>
            <person name="Kasson L.R."/>
            <person name="Berry K."/>
            <person name="Grigoriev I."/>
            <person name="Chang Y."/>
            <person name="Spatafora J."/>
            <person name="Kasson M.T."/>
        </authorList>
    </citation>
    <scope>NUCLEOTIDE SEQUENCE</scope>
    <source>
        <strain evidence="2">NRRL A-21654</strain>
    </source>
</reference>
<keyword evidence="3" id="KW-1185">Reference proteome</keyword>
<name>A0A8H7BI17_9FUNG</name>
<dbReference type="Gene3D" id="1.10.8.1310">
    <property type="match status" value="1"/>
</dbReference>
<dbReference type="InterPro" id="IPR045913">
    <property type="entry name" value="TBC20/Gyp8-like"/>
</dbReference>